<evidence type="ECO:0000256" key="7">
    <source>
        <dbReference type="ARBA" id="ARBA00048348"/>
    </source>
</evidence>
<dbReference type="EC" id="4.2.1.1" evidence="3 8"/>
<evidence type="ECO:0000256" key="4">
    <source>
        <dbReference type="ARBA" id="ARBA00022723"/>
    </source>
</evidence>
<dbReference type="OrthoDB" id="10248475at2759"/>
<dbReference type="Pfam" id="PF00484">
    <property type="entry name" value="Pro_CA"/>
    <property type="match status" value="1"/>
</dbReference>
<dbReference type="SUPFAM" id="SSF53056">
    <property type="entry name" value="beta-carbonic anhydrase, cab"/>
    <property type="match status" value="1"/>
</dbReference>
<dbReference type="Gene3D" id="3.40.1050.10">
    <property type="entry name" value="Carbonic anhydrase"/>
    <property type="match status" value="1"/>
</dbReference>
<dbReference type="GO" id="GO:0004089">
    <property type="term" value="F:carbonate dehydratase activity"/>
    <property type="evidence" value="ECO:0007669"/>
    <property type="project" value="UniProtKB-UniRule"/>
</dbReference>
<evidence type="ECO:0000313" key="10">
    <source>
        <dbReference type="Proteomes" id="UP000789396"/>
    </source>
</evidence>
<dbReference type="AlphaFoldDB" id="A0A9N9I5W9"/>
<sequence>MSEQISEQSIKLNLIENNLKFTKLKGSEFFENLADEQKPTSLLIFSPELITQSDLGEIFVLRNVANQFKRKDPSALAVLEFAVEKLG</sequence>
<dbReference type="PANTHER" id="PTHR11002">
    <property type="entry name" value="CARBONIC ANHYDRASE"/>
    <property type="match status" value="1"/>
</dbReference>
<evidence type="ECO:0000256" key="5">
    <source>
        <dbReference type="ARBA" id="ARBA00022833"/>
    </source>
</evidence>
<evidence type="ECO:0000256" key="6">
    <source>
        <dbReference type="ARBA" id="ARBA00023239"/>
    </source>
</evidence>
<comment type="function">
    <text evidence="8">Reversible hydration of carbon dioxide.</text>
</comment>
<dbReference type="InterPro" id="IPR001765">
    <property type="entry name" value="Carbonic_anhydrase"/>
</dbReference>
<keyword evidence="4" id="KW-0479">Metal-binding</keyword>
<keyword evidence="6 8" id="KW-0456">Lyase</keyword>
<accession>A0A9N9I5W9</accession>
<dbReference type="PANTHER" id="PTHR11002:SF76">
    <property type="entry name" value="CARBONIC ANHYDRASE"/>
    <property type="match status" value="1"/>
</dbReference>
<reference evidence="9" key="1">
    <citation type="submission" date="2021-06" db="EMBL/GenBank/DDBJ databases">
        <authorList>
            <person name="Kallberg Y."/>
            <person name="Tangrot J."/>
            <person name="Rosling A."/>
        </authorList>
    </citation>
    <scope>NUCLEOTIDE SEQUENCE</scope>
    <source>
        <strain evidence="9">IN212</strain>
    </source>
</reference>
<evidence type="ECO:0000256" key="1">
    <source>
        <dbReference type="ARBA" id="ARBA00001947"/>
    </source>
</evidence>
<dbReference type="EMBL" id="CAJVPZ010025620">
    <property type="protein sequence ID" value="CAG8723047.1"/>
    <property type="molecule type" value="Genomic_DNA"/>
</dbReference>
<dbReference type="InterPro" id="IPR036874">
    <property type="entry name" value="Carbonic_anhydrase_sf"/>
</dbReference>
<comment type="similarity">
    <text evidence="2 8">Belongs to the beta-class carbonic anhydrase family.</text>
</comment>
<evidence type="ECO:0000256" key="3">
    <source>
        <dbReference type="ARBA" id="ARBA00012925"/>
    </source>
</evidence>
<comment type="caution">
    <text evidence="9">The sequence shown here is derived from an EMBL/GenBank/DDBJ whole genome shotgun (WGS) entry which is preliminary data.</text>
</comment>
<gene>
    <name evidence="9" type="ORF">RFULGI_LOCUS11593</name>
</gene>
<name>A0A9N9I5W9_9GLOM</name>
<keyword evidence="5 8" id="KW-0862">Zinc</keyword>
<protein>
    <recommendedName>
        <fullName evidence="3 8">Carbonic anhydrase</fullName>
        <ecNumber evidence="3 8">4.2.1.1</ecNumber>
    </recommendedName>
    <alternativeName>
        <fullName evidence="8">Carbonate dehydratase</fullName>
    </alternativeName>
</protein>
<keyword evidence="10" id="KW-1185">Reference proteome</keyword>
<comment type="catalytic activity">
    <reaction evidence="7 8">
        <text>hydrogencarbonate + H(+) = CO2 + H2O</text>
        <dbReference type="Rhea" id="RHEA:10748"/>
        <dbReference type="ChEBI" id="CHEBI:15377"/>
        <dbReference type="ChEBI" id="CHEBI:15378"/>
        <dbReference type="ChEBI" id="CHEBI:16526"/>
        <dbReference type="ChEBI" id="CHEBI:17544"/>
        <dbReference type="EC" id="4.2.1.1"/>
    </reaction>
</comment>
<dbReference type="GO" id="GO:0008270">
    <property type="term" value="F:zinc ion binding"/>
    <property type="evidence" value="ECO:0007669"/>
    <property type="project" value="UniProtKB-UniRule"/>
</dbReference>
<evidence type="ECO:0000313" key="9">
    <source>
        <dbReference type="EMBL" id="CAG8723047.1"/>
    </source>
</evidence>
<proteinExistence type="inferred from homology"/>
<evidence type="ECO:0000256" key="2">
    <source>
        <dbReference type="ARBA" id="ARBA00006217"/>
    </source>
</evidence>
<dbReference type="Proteomes" id="UP000789396">
    <property type="component" value="Unassembled WGS sequence"/>
</dbReference>
<feature type="non-terminal residue" evidence="9">
    <location>
        <position position="1"/>
    </location>
</feature>
<comment type="cofactor">
    <cofactor evidence="1">
        <name>Zn(2+)</name>
        <dbReference type="ChEBI" id="CHEBI:29105"/>
    </cofactor>
</comment>
<organism evidence="9 10">
    <name type="scientific">Racocetra fulgida</name>
    <dbReference type="NCBI Taxonomy" id="60492"/>
    <lineage>
        <taxon>Eukaryota</taxon>
        <taxon>Fungi</taxon>
        <taxon>Fungi incertae sedis</taxon>
        <taxon>Mucoromycota</taxon>
        <taxon>Glomeromycotina</taxon>
        <taxon>Glomeromycetes</taxon>
        <taxon>Diversisporales</taxon>
        <taxon>Gigasporaceae</taxon>
        <taxon>Racocetra</taxon>
    </lineage>
</organism>
<evidence type="ECO:0000256" key="8">
    <source>
        <dbReference type="RuleBase" id="RU003956"/>
    </source>
</evidence>